<dbReference type="SUPFAM" id="SSF56601">
    <property type="entry name" value="beta-lactamase/transpeptidase-like"/>
    <property type="match status" value="1"/>
</dbReference>
<evidence type="ECO:0000256" key="7">
    <source>
        <dbReference type="ARBA" id="ARBA00034000"/>
    </source>
</evidence>
<keyword evidence="3" id="KW-0328">Glycosyltransferase</keyword>
<evidence type="ECO:0000256" key="3">
    <source>
        <dbReference type="ARBA" id="ARBA00022676"/>
    </source>
</evidence>
<dbReference type="SUPFAM" id="SSF53955">
    <property type="entry name" value="Lysozyme-like"/>
    <property type="match status" value="1"/>
</dbReference>
<feature type="compositionally biased region" description="Low complexity" evidence="9">
    <location>
        <begin position="684"/>
        <end position="707"/>
    </location>
</feature>
<feature type="region of interest" description="Disordered" evidence="9">
    <location>
        <begin position="675"/>
        <end position="766"/>
    </location>
</feature>
<feature type="compositionally biased region" description="Basic residues" evidence="9">
    <location>
        <begin position="24"/>
        <end position="37"/>
    </location>
</feature>
<evidence type="ECO:0000256" key="10">
    <source>
        <dbReference type="SAM" id="Phobius"/>
    </source>
</evidence>
<comment type="catalytic activity">
    <reaction evidence="8">
        <text>[GlcNAc-(1-&gt;4)-Mur2Ac(oyl-L-Ala-gamma-D-Glu-L-Lys-D-Ala-D-Ala)](n)-di-trans,octa-cis-undecaprenyl diphosphate + beta-D-GlcNAc-(1-&gt;4)-Mur2Ac(oyl-L-Ala-gamma-D-Glu-L-Lys-D-Ala-D-Ala)-di-trans,octa-cis-undecaprenyl diphosphate = [GlcNAc-(1-&gt;4)-Mur2Ac(oyl-L-Ala-gamma-D-Glu-L-Lys-D-Ala-D-Ala)](n+1)-di-trans,octa-cis-undecaprenyl diphosphate + di-trans,octa-cis-undecaprenyl diphosphate + H(+)</text>
        <dbReference type="Rhea" id="RHEA:23708"/>
        <dbReference type="Rhea" id="RHEA-COMP:9602"/>
        <dbReference type="Rhea" id="RHEA-COMP:9603"/>
        <dbReference type="ChEBI" id="CHEBI:15378"/>
        <dbReference type="ChEBI" id="CHEBI:58405"/>
        <dbReference type="ChEBI" id="CHEBI:60033"/>
        <dbReference type="ChEBI" id="CHEBI:78435"/>
        <dbReference type="EC" id="2.4.99.28"/>
    </reaction>
</comment>
<feature type="compositionally biased region" description="Low complexity" evidence="9">
    <location>
        <begin position="717"/>
        <end position="733"/>
    </location>
</feature>
<gene>
    <name evidence="13" type="ORF">GCM10009675_09730</name>
</gene>
<dbReference type="InterPro" id="IPR001264">
    <property type="entry name" value="Glyco_trans_51"/>
</dbReference>
<comment type="caution">
    <text evidence="13">The sequence shown here is derived from an EMBL/GenBank/DDBJ whole genome shotgun (WGS) entry which is preliminary data.</text>
</comment>
<name>A0ABN1V6I4_9PSEU</name>
<dbReference type="InterPro" id="IPR023346">
    <property type="entry name" value="Lysozyme-like_dom_sf"/>
</dbReference>
<keyword evidence="14" id="KW-1185">Reference proteome</keyword>
<evidence type="ECO:0000259" key="12">
    <source>
        <dbReference type="Pfam" id="PF00912"/>
    </source>
</evidence>
<feature type="compositionally biased region" description="Gly residues" evidence="9">
    <location>
        <begin position="757"/>
        <end position="766"/>
    </location>
</feature>
<keyword evidence="10" id="KW-0472">Membrane</keyword>
<dbReference type="Pfam" id="PF00912">
    <property type="entry name" value="Transgly"/>
    <property type="match status" value="1"/>
</dbReference>
<evidence type="ECO:0000313" key="13">
    <source>
        <dbReference type="EMBL" id="GAA1196630.1"/>
    </source>
</evidence>
<keyword evidence="4" id="KW-0808">Transferase</keyword>
<evidence type="ECO:0000256" key="6">
    <source>
        <dbReference type="ARBA" id="ARBA00023268"/>
    </source>
</evidence>
<dbReference type="PANTHER" id="PTHR32282:SF34">
    <property type="entry name" value="PENICILLIN-BINDING PROTEIN 1A"/>
    <property type="match status" value="1"/>
</dbReference>
<feature type="transmembrane region" description="Helical" evidence="10">
    <location>
        <begin position="46"/>
        <end position="69"/>
    </location>
</feature>
<dbReference type="Pfam" id="PF00905">
    <property type="entry name" value="Transpeptidase"/>
    <property type="match status" value="1"/>
</dbReference>
<keyword evidence="5" id="KW-0378">Hydrolase</keyword>
<accession>A0ABN1V6I4</accession>
<evidence type="ECO:0000256" key="9">
    <source>
        <dbReference type="SAM" id="MobiDB-lite"/>
    </source>
</evidence>
<comment type="catalytic activity">
    <reaction evidence="7">
        <text>Preferential cleavage: (Ac)2-L-Lys-D-Ala-|-D-Ala. Also transpeptidation of peptidyl-alanyl moieties that are N-acyl substituents of D-alanine.</text>
        <dbReference type="EC" id="3.4.16.4"/>
    </reaction>
</comment>
<keyword evidence="2" id="KW-0645">Protease</keyword>
<evidence type="ECO:0000313" key="14">
    <source>
        <dbReference type="Proteomes" id="UP001500467"/>
    </source>
</evidence>
<reference evidence="13 14" key="1">
    <citation type="journal article" date="2019" name="Int. J. Syst. Evol. Microbiol.">
        <title>The Global Catalogue of Microorganisms (GCM) 10K type strain sequencing project: providing services to taxonomists for standard genome sequencing and annotation.</title>
        <authorList>
            <consortium name="The Broad Institute Genomics Platform"/>
            <consortium name="The Broad Institute Genome Sequencing Center for Infectious Disease"/>
            <person name="Wu L."/>
            <person name="Ma J."/>
        </authorList>
    </citation>
    <scope>NUCLEOTIDE SEQUENCE [LARGE SCALE GENOMIC DNA]</scope>
    <source>
        <strain evidence="13 14">JCM 13022</strain>
    </source>
</reference>
<dbReference type="EMBL" id="BAAALM010000004">
    <property type="protein sequence ID" value="GAA1196630.1"/>
    <property type="molecule type" value="Genomic_DNA"/>
</dbReference>
<dbReference type="InterPro" id="IPR001460">
    <property type="entry name" value="PCN-bd_Tpept"/>
</dbReference>
<keyword evidence="6" id="KW-0511">Multifunctional enzyme</keyword>
<evidence type="ECO:0000256" key="2">
    <source>
        <dbReference type="ARBA" id="ARBA00022670"/>
    </source>
</evidence>
<evidence type="ECO:0000256" key="1">
    <source>
        <dbReference type="ARBA" id="ARBA00022645"/>
    </source>
</evidence>
<evidence type="ECO:0000256" key="4">
    <source>
        <dbReference type="ARBA" id="ARBA00022679"/>
    </source>
</evidence>
<evidence type="ECO:0000259" key="11">
    <source>
        <dbReference type="Pfam" id="PF00905"/>
    </source>
</evidence>
<dbReference type="Gene3D" id="1.10.3810.10">
    <property type="entry name" value="Biosynthetic peptidoglycan transglycosylase-like"/>
    <property type="match status" value="1"/>
</dbReference>
<evidence type="ECO:0000256" key="5">
    <source>
        <dbReference type="ARBA" id="ARBA00022801"/>
    </source>
</evidence>
<organism evidence="13 14">
    <name type="scientific">Prauserella alba</name>
    <dbReference type="NCBI Taxonomy" id="176898"/>
    <lineage>
        <taxon>Bacteria</taxon>
        <taxon>Bacillati</taxon>
        <taxon>Actinomycetota</taxon>
        <taxon>Actinomycetes</taxon>
        <taxon>Pseudonocardiales</taxon>
        <taxon>Pseudonocardiaceae</taxon>
        <taxon>Prauserella</taxon>
    </lineage>
</organism>
<feature type="region of interest" description="Disordered" evidence="9">
    <location>
        <begin position="1"/>
        <end position="37"/>
    </location>
</feature>
<feature type="domain" description="Penicillin-binding protein transpeptidase" evidence="11">
    <location>
        <begin position="356"/>
        <end position="619"/>
    </location>
</feature>
<keyword evidence="10" id="KW-1133">Transmembrane helix</keyword>
<dbReference type="InterPro" id="IPR050396">
    <property type="entry name" value="Glycosyltr_51/Transpeptidase"/>
</dbReference>
<keyword evidence="10" id="KW-0812">Transmembrane</keyword>
<feature type="domain" description="Glycosyl transferase family 51" evidence="12">
    <location>
        <begin position="102"/>
        <end position="263"/>
    </location>
</feature>
<dbReference type="Proteomes" id="UP001500467">
    <property type="component" value="Unassembled WGS sequence"/>
</dbReference>
<evidence type="ECO:0000256" key="8">
    <source>
        <dbReference type="ARBA" id="ARBA00049902"/>
    </source>
</evidence>
<dbReference type="InterPro" id="IPR036950">
    <property type="entry name" value="PBP_transglycosylase"/>
</dbReference>
<proteinExistence type="predicted"/>
<dbReference type="PANTHER" id="PTHR32282">
    <property type="entry name" value="BINDING PROTEIN TRANSPEPTIDASE, PUTATIVE-RELATED"/>
    <property type="match status" value="1"/>
</dbReference>
<sequence>MAPAGSASHAEGGVGPDDEEPTGRKGKKLLTPAQRKKRRWRRIRRTIYAGVGVFVVLPAIAFVVTYFMVDVPTPEEVAAQQGKVVNYYYAGGEKMAEEAPPEGRRVILQPEDIPDTVKHAAYAAEDATFETNSGFDVTGILRAVWNQATGGTGGGSTISQQYVKVATDNDEYSYTRKWTELVKSFKMNNEQSKAEIITAYLNTIYFGRGAYGIETAAQSYYGKSAKDLNASEAALLAGMIQQPGRVEDEQVREQRWSYVMDQMVANKWLSKQERNAAKPPQLIPDEKARPEALTGPDAFIKNRVMAELAAKGYSQEKIQTGGYKIYTTIDKRAQKAAKESVNEVMKDQPKELRKALVAVDPKSGGVRAYYGGPNEPGVDEMDWGNVQRNPGSSFKPFDFTALLQQGEKGLYSTYDGSSPRQFGTVTVGNSSGVECNPCTVREAMERSINTVFYDMVTNDVGPRAVAEAAQAAGIPEKHGEKPTMGSLDGNISIGGGQTQVTPTDMAGAYATFAADGIQRDTHFVAKLETSDGEVLFDETTPAAKKGEQAFDSDPEKNRQISRNVTESMIDVLPGSDLSCPGDHSCAGKTGTHQYDQGDVESDENSQAWMVGYSPQISASAWVGTGRGEPIRDAAGSPIYGSGLPGSIWEEFMNRYLEPLDPEEFSDLSADEIFGPAQAPVTDDSSATPEEPEQPSSTQESTSQKPSSTPSPPPRSSAPPSHGRPSEPSSPAEPTESEDDGGGWLGGGADDPDTANGNGNGGGPPGG</sequence>
<dbReference type="InterPro" id="IPR012338">
    <property type="entry name" value="Beta-lactam/transpept-like"/>
</dbReference>
<dbReference type="Gene3D" id="3.40.710.10">
    <property type="entry name" value="DD-peptidase/beta-lactamase superfamily"/>
    <property type="match status" value="1"/>
</dbReference>
<protein>
    <submittedName>
        <fullName evidence="13">Transglycosylase domain-containing protein</fullName>
    </submittedName>
</protein>
<keyword evidence="1" id="KW-0121">Carboxypeptidase</keyword>